<accession>A0ABV6FXL7</accession>
<dbReference type="Pfam" id="PF17170">
    <property type="entry name" value="DUF5128"/>
    <property type="match status" value="1"/>
</dbReference>
<name>A0ABV6FXL7_9BACT</name>
<dbReference type="PROSITE" id="PS51257">
    <property type="entry name" value="PROKAR_LIPOPROTEIN"/>
    <property type="match status" value="1"/>
</dbReference>
<dbReference type="Proteomes" id="UP001589797">
    <property type="component" value="Unassembled WGS sequence"/>
</dbReference>
<protein>
    <submittedName>
        <fullName evidence="1">6-bladed beta-propeller</fullName>
    </submittedName>
</protein>
<proteinExistence type="predicted"/>
<evidence type="ECO:0000313" key="2">
    <source>
        <dbReference type="Proteomes" id="UP001589797"/>
    </source>
</evidence>
<comment type="caution">
    <text evidence="1">The sequence shown here is derived from an EMBL/GenBank/DDBJ whole genome shotgun (WGS) entry which is preliminary data.</text>
</comment>
<sequence length="387" mass="45653">MMFKNSLFTIIIVLFIFSCKNNYDVDQNLTRSIRLENQEKAKASKFFSEIDYYLIKSDERFPLVNPYKTLLYGSRIFLLDKFQNFIFIYNQGGDLEKIIKDIGEGPDQFLQIDDFQVNNNEIIIKDGRTRKMLTYDFSGALISVEKNNFLLGDFYKGEGVELYYVNNDPQFEGRIIKSKNGKISSMIPMEPWMENKLFGSINGFMINPNTNTINYILPFGYQYLEFSNEGELIKQVEFDFGKYSFKSEQRARFNNFEDESKYLEGTEFIRNIFSIHPFGNGFLMYLMQENRNRHYVWLDENLHQKNQYAGIENDIDGMLLSLPPWTYSEDAIYFLYYPGQFINDYNSSFPNPQGDELKLNEGVHFFVNENKDLLESENFVLVKLKIK</sequence>
<reference evidence="1 2" key="1">
    <citation type="submission" date="2024-09" db="EMBL/GenBank/DDBJ databases">
        <authorList>
            <person name="Sun Q."/>
            <person name="Mori K."/>
        </authorList>
    </citation>
    <scope>NUCLEOTIDE SEQUENCE [LARGE SCALE GENOMIC DNA]</scope>
    <source>
        <strain evidence="1 2">CCM 7650</strain>
    </source>
</reference>
<evidence type="ECO:0000313" key="1">
    <source>
        <dbReference type="EMBL" id="MFC0264015.1"/>
    </source>
</evidence>
<organism evidence="1 2">
    <name type="scientific">Fontibacter flavus</name>
    <dbReference type="NCBI Taxonomy" id="654838"/>
    <lineage>
        <taxon>Bacteria</taxon>
        <taxon>Pseudomonadati</taxon>
        <taxon>Bacteroidota</taxon>
        <taxon>Cytophagia</taxon>
        <taxon>Cytophagales</taxon>
        <taxon>Cyclobacteriaceae</taxon>
        <taxon>Fontibacter</taxon>
    </lineage>
</organism>
<gene>
    <name evidence="1" type="ORF">ACFFIP_15080</name>
</gene>
<keyword evidence="2" id="KW-1185">Reference proteome</keyword>
<dbReference type="RefSeq" id="WP_382388524.1">
    <property type="nucleotide sequence ID" value="NZ_JBHLWI010000041.1"/>
</dbReference>
<dbReference type="EMBL" id="JBHLWI010000041">
    <property type="protein sequence ID" value="MFC0264015.1"/>
    <property type="molecule type" value="Genomic_DNA"/>
</dbReference>